<evidence type="ECO:0000256" key="1">
    <source>
        <dbReference type="SAM" id="MobiDB-lite"/>
    </source>
</evidence>
<organism evidence="2">
    <name type="scientific">Aureimonas frigidaquae</name>
    <dbReference type="NCBI Taxonomy" id="424757"/>
    <lineage>
        <taxon>Bacteria</taxon>
        <taxon>Pseudomonadati</taxon>
        <taxon>Pseudomonadota</taxon>
        <taxon>Alphaproteobacteria</taxon>
        <taxon>Hyphomicrobiales</taxon>
        <taxon>Aurantimonadaceae</taxon>
        <taxon>Aureimonas</taxon>
    </lineage>
</organism>
<feature type="region of interest" description="Disordered" evidence="1">
    <location>
        <begin position="1"/>
        <end position="55"/>
    </location>
</feature>
<reference evidence="2" key="1">
    <citation type="journal article" date="2015" name="Proc. Natl. Acad. Sci. U.S.A.">
        <title>Bacterial clade with the ribosomal RNA operon on a small plasmid rather than the chromosome.</title>
        <authorList>
            <person name="Anda M."/>
            <person name="Ohtsubo Y."/>
            <person name="Okubo T."/>
            <person name="Sugawara M."/>
            <person name="Nagata Y."/>
            <person name="Tsuda M."/>
            <person name="Minamisawa K."/>
            <person name="Mitsui H."/>
        </authorList>
    </citation>
    <scope>NUCLEOTIDE SEQUENCE</scope>
    <source>
        <strain evidence="2">JCM 14755</strain>
    </source>
</reference>
<evidence type="ECO:0000313" key="2">
    <source>
        <dbReference type="EMBL" id="BAT28263.1"/>
    </source>
</evidence>
<dbReference type="EMBL" id="LC066377">
    <property type="protein sequence ID" value="BAT28263.1"/>
    <property type="molecule type" value="Genomic_DNA"/>
</dbReference>
<dbReference type="AlphaFoldDB" id="A0A0P0Z2N9"/>
<sequence length="55" mass="5511">MTHKDDVTPTAPHDIFPIVSSGGASSVSIPSGAAAEAQGTPEDTSSRKPGHLPEA</sequence>
<protein>
    <submittedName>
        <fullName evidence="2">Uncharacterized protein</fullName>
    </submittedName>
</protein>
<name>A0A0P0Z2N9_9HYPH</name>
<proteinExistence type="predicted"/>
<feature type="compositionally biased region" description="Low complexity" evidence="1">
    <location>
        <begin position="17"/>
        <end position="35"/>
    </location>
</feature>
<accession>A0A0P0Z2N9</accession>
<dbReference type="RefSeq" id="WP_157069819.1">
    <property type="nucleotide sequence ID" value="NZ_BBWR01000002.1"/>
</dbReference>